<proteinExistence type="predicted"/>
<dbReference type="Pfam" id="PF18178">
    <property type="entry name" value="Cap17-like_N"/>
    <property type="match status" value="1"/>
</dbReference>
<organism evidence="2">
    <name type="scientific">mine drainage metagenome</name>
    <dbReference type="NCBI Taxonomy" id="410659"/>
    <lineage>
        <taxon>unclassified sequences</taxon>
        <taxon>metagenomes</taxon>
        <taxon>ecological metagenomes</taxon>
    </lineage>
</organism>
<accession>A0A1J5QUX9</accession>
<feature type="domain" description="ATP nucleosidase Cap17-like N-terminal" evidence="1">
    <location>
        <begin position="6"/>
        <end position="221"/>
    </location>
</feature>
<sequence>MPRSALYGRRIHITGSIVEDANIATAAEVTRAREFVKALVLDLLAKGATFVIPVDAEKNRADGQPICFDWLVWDTIHSNLARRPADAPGPLVIAVKHHKNEGQIPTEYRSVWDAMRVSPLVQIESAAHWNMASKRMEVQAQHGDVLIAVGGGEGVLFLANLYHDAGKPVIPLNFGLGPATTGASRLFDFGMSGSNAQRLFQTEGAATPQSWLNRIEMYEGKTASDGLRDVLGLLEDLVPPKAFVVRLLNPAHPDYNDVQSFFDVVVQPVIEGELGYKLTVIDGNQPYEHARIDEEIFKKLHRSSVVLADITGVRPNCFIELGYALGRGLPTMLLSKDGTESPFDIYSLSGHRWKTTGTAEERRQEFRRHWNAIKSRPPLVAPDPLIP</sequence>
<protein>
    <recommendedName>
        <fullName evidence="1">ATP nucleosidase Cap17-like N-terminal domain-containing protein</fullName>
    </recommendedName>
</protein>
<comment type="caution">
    <text evidence="2">The sequence shown here is derived from an EMBL/GenBank/DDBJ whole genome shotgun (WGS) entry which is preliminary data.</text>
</comment>
<name>A0A1J5QUX9_9ZZZZ</name>
<reference evidence="2" key="1">
    <citation type="submission" date="2016-10" db="EMBL/GenBank/DDBJ databases">
        <title>Sequence of Gallionella enrichment culture.</title>
        <authorList>
            <person name="Poehlein A."/>
            <person name="Muehling M."/>
            <person name="Daniel R."/>
        </authorList>
    </citation>
    <scope>NUCLEOTIDE SEQUENCE</scope>
</reference>
<gene>
    <name evidence="2" type="ORF">GALL_310370</name>
</gene>
<dbReference type="EMBL" id="MLJW01000440">
    <property type="protein sequence ID" value="OIQ87114.1"/>
    <property type="molecule type" value="Genomic_DNA"/>
</dbReference>
<evidence type="ECO:0000259" key="1">
    <source>
        <dbReference type="Pfam" id="PF18178"/>
    </source>
</evidence>
<evidence type="ECO:0000313" key="2">
    <source>
        <dbReference type="EMBL" id="OIQ87114.1"/>
    </source>
</evidence>
<dbReference type="InterPro" id="IPR041327">
    <property type="entry name" value="Cap17-like_N"/>
</dbReference>
<dbReference type="AlphaFoldDB" id="A0A1J5QUX9"/>